<dbReference type="Proteomes" id="UP000004892">
    <property type="component" value="Unassembled WGS sequence"/>
</dbReference>
<comment type="caution">
    <text evidence="1">The sequence shown here is derived from an EMBL/GenBank/DDBJ whole genome shotgun (WGS) entry which is preliminary data.</text>
</comment>
<dbReference type="InterPro" id="IPR032627">
    <property type="entry name" value="DUF4876"/>
</dbReference>
<proteinExistence type="predicted"/>
<organism evidence="1 2">
    <name type="scientific">Odoribacter laneus YIT 12061</name>
    <dbReference type="NCBI Taxonomy" id="742817"/>
    <lineage>
        <taxon>Bacteria</taxon>
        <taxon>Pseudomonadati</taxon>
        <taxon>Bacteroidota</taxon>
        <taxon>Bacteroidia</taxon>
        <taxon>Bacteroidales</taxon>
        <taxon>Odoribacteraceae</taxon>
        <taxon>Odoribacter</taxon>
    </lineage>
</organism>
<accession>H1DIE8</accession>
<dbReference type="eggNOG" id="ENOG502Z9BC">
    <property type="taxonomic scope" value="Bacteria"/>
</dbReference>
<dbReference type="STRING" id="742817.HMPREF9449_02177"/>
<dbReference type="Pfam" id="PF16215">
    <property type="entry name" value="DUF4876"/>
    <property type="match status" value="1"/>
</dbReference>
<gene>
    <name evidence="1" type="ORF">HMPREF9449_02177</name>
</gene>
<evidence type="ECO:0000313" key="2">
    <source>
        <dbReference type="Proteomes" id="UP000004892"/>
    </source>
</evidence>
<protein>
    <recommendedName>
        <fullName evidence="3">DUF4876 domain-containing protein</fullName>
    </recommendedName>
</protein>
<evidence type="ECO:0000313" key="1">
    <source>
        <dbReference type="EMBL" id="EHP46560.1"/>
    </source>
</evidence>
<keyword evidence="2" id="KW-1185">Reference proteome</keyword>
<dbReference type="HOGENOM" id="CLU_046268_0_0_10"/>
<sequence>MLCCIGCLKDEKESLPVRIQMVFPEELQQVDKSGVNVKLFNTTTGLTYNMVTDASGIAVANVEYGFYEAIAQKKYHTGSEVRIVNGRIENMILTPENGDNKELYSMDLISAVLPQLVIKEIYYAGCLDDMGNNYNKDTYISIYNNSSEEASLDSLCIACVNPLTSANGSTFIKEDGSLMDKLPLAYLAWQVPAGSAKVLKPGEEVIMAINAVNHEQRASHSVNLAVADYAFWDADLTKEEVPAPGVVPLLKFWKEGTSTAFSVSQTGPAMILFKIKGTSATEYAGDPGNLMKDPAKPNVNTRYLMIPSDWVIDGVECVISRAQANKRLTTNVDAGFIFMENQNEGLAVVRKIESVEGGRIVYRDTNNSSEDFEVKPASLKK</sequence>
<dbReference type="AlphaFoldDB" id="H1DIE8"/>
<dbReference type="EMBL" id="ADMC01000025">
    <property type="protein sequence ID" value="EHP46560.1"/>
    <property type="molecule type" value="Genomic_DNA"/>
</dbReference>
<reference evidence="1 2" key="1">
    <citation type="submission" date="2012-01" db="EMBL/GenBank/DDBJ databases">
        <title>The Genome Sequence of Odoribacter laneus YIT 12061.</title>
        <authorList>
            <consortium name="The Broad Institute Genome Sequencing Platform"/>
            <person name="Earl A."/>
            <person name="Ward D."/>
            <person name="Feldgarden M."/>
            <person name="Gevers D."/>
            <person name="Morotomi M."/>
            <person name="Young S.K."/>
            <person name="Zeng Q."/>
            <person name="Gargeya S."/>
            <person name="Fitzgerald M."/>
            <person name="Haas B."/>
            <person name="Abouelleil A."/>
            <person name="Alvarado L."/>
            <person name="Arachchi H.M."/>
            <person name="Berlin A."/>
            <person name="Chapman S.B."/>
            <person name="Gearin G."/>
            <person name="Goldberg J."/>
            <person name="Griggs A."/>
            <person name="Gujja S."/>
            <person name="Hansen M."/>
            <person name="Heiman D."/>
            <person name="Howarth C."/>
            <person name="Larimer J."/>
            <person name="Lui A."/>
            <person name="MacDonald P.J.P."/>
            <person name="McCowen C."/>
            <person name="Montmayeur A."/>
            <person name="Murphy C."/>
            <person name="Neiman D."/>
            <person name="Pearson M."/>
            <person name="Priest M."/>
            <person name="Roberts A."/>
            <person name="Saif S."/>
            <person name="Shea T."/>
            <person name="Sisk P."/>
            <person name="Stolte C."/>
            <person name="Sykes S."/>
            <person name="Wortman J."/>
            <person name="Nusbaum C."/>
            <person name="Birren B."/>
        </authorList>
    </citation>
    <scope>NUCLEOTIDE SEQUENCE [LARGE SCALE GENOMIC DNA]</scope>
    <source>
        <strain evidence="1 2">YIT 12061</strain>
    </source>
</reference>
<name>H1DIE8_9BACT</name>
<evidence type="ECO:0008006" key="3">
    <source>
        <dbReference type="Google" id="ProtNLM"/>
    </source>
</evidence>
<dbReference type="PATRIC" id="fig|742817.3.peg.2326"/>